<dbReference type="Pfam" id="PF18545">
    <property type="entry name" value="HalOD1"/>
    <property type="match status" value="1"/>
</dbReference>
<keyword evidence="3" id="KW-1185">Reference proteome</keyword>
<accession>A0A419VUN9</accession>
<dbReference type="AlphaFoldDB" id="A0A419VUN9"/>
<gene>
    <name evidence="2" type="ORF">ATJ93_4745</name>
</gene>
<organism evidence="2 3">
    <name type="scientific">Halopiger aswanensis</name>
    <dbReference type="NCBI Taxonomy" id="148449"/>
    <lineage>
        <taxon>Archaea</taxon>
        <taxon>Methanobacteriati</taxon>
        <taxon>Methanobacteriota</taxon>
        <taxon>Stenosarchaea group</taxon>
        <taxon>Halobacteria</taxon>
        <taxon>Halobacteriales</taxon>
        <taxon>Natrialbaceae</taxon>
        <taxon>Halopiger</taxon>
    </lineage>
</organism>
<dbReference type="EMBL" id="RAPO01000012">
    <property type="protein sequence ID" value="RKD85240.1"/>
    <property type="molecule type" value="Genomic_DNA"/>
</dbReference>
<feature type="domain" description="Halobacterial output" evidence="1">
    <location>
        <begin position="4"/>
        <end position="62"/>
    </location>
</feature>
<comment type="caution">
    <text evidence="2">The sequence shown here is derived from an EMBL/GenBank/DDBJ whole genome shotgun (WGS) entry which is preliminary data.</text>
</comment>
<sequence length="73" mass="8135">MMHPTLTTVLEQITVHEDCDRTALPPLYEAVDPEAVTSLLESNTDVVVRFDYVGYRVAVGPDSHEMTVIDEDS</sequence>
<evidence type="ECO:0000313" key="2">
    <source>
        <dbReference type="EMBL" id="RKD85240.1"/>
    </source>
</evidence>
<reference evidence="2 3" key="1">
    <citation type="submission" date="2018-09" db="EMBL/GenBank/DDBJ databases">
        <title>Genomic Encyclopedia of Archaeal and Bacterial Type Strains, Phase II (KMG-II): from individual species to whole genera.</title>
        <authorList>
            <person name="Goeker M."/>
        </authorList>
    </citation>
    <scope>NUCLEOTIDE SEQUENCE [LARGE SCALE GENOMIC DNA]</scope>
    <source>
        <strain evidence="2 3">DSM 13151</strain>
    </source>
</reference>
<name>A0A419VUN9_9EURY</name>
<proteinExistence type="predicted"/>
<evidence type="ECO:0000313" key="3">
    <source>
        <dbReference type="Proteomes" id="UP000283805"/>
    </source>
</evidence>
<evidence type="ECO:0000259" key="1">
    <source>
        <dbReference type="Pfam" id="PF18545"/>
    </source>
</evidence>
<protein>
    <recommendedName>
        <fullName evidence="1">Halobacterial output domain-containing protein</fullName>
    </recommendedName>
</protein>
<dbReference type="Proteomes" id="UP000283805">
    <property type="component" value="Unassembled WGS sequence"/>
</dbReference>
<dbReference type="InterPro" id="IPR040624">
    <property type="entry name" value="HalOD1"/>
</dbReference>